<dbReference type="InterPro" id="IPR029058">
    <property type="entry name" value="AB_hydrolase_fold"/>
</dbReference>
<reference evidence="6 7" key="1">
    <citation type="submission" date="2015-04" db="EMBL/GenBank/DDBJ databases">
        <authorList>
            <person name="Syromyatnikov M.Y."/>
            <person name="Popov V.N."/>
        </authorList>
    </citation>
    <scope>NUCLEOTIDE SEQUENCE [LARGE SCALE GENOMIC DNA]</scope>
</reference>
<comment type="similarity">
    <text evidence="2 4">Belongs to the AB hydrolase superfamily. Lipase family.</text>
</comment>
<dbReference type="OrthoDB" id="199913at2759"/>
<dbReference type="PANTHER" id="PTHR11610">
    <property type="entry name" value="LIPASE"/>
    <property type="match status" value="1"/>
</dbReference>
<dbReference type="Gene3D" id="3.40.50.1820">
    <property type="entry name" value="alpha/beta hydrolase"/>
    <property type="match status" value="1"/>
</dbReference>
<protein>
    <submittedName>
        <fullName evidence="6">CLUMA_CG003192, isoform A</fullName>
    </submittedName>
</protein>
<feature type="non-terminal residue" evidence="6">
    <location>
        <position position="1"/>
    </location>
</feature>
<keyword evidence="3" id="KW-0964">Secreted</keyword>
<dbReference type="EMBL" id="CVRI01000012">
    <property type="protein sequence ID" value="CRK89447.1"/>
    <property type="molecule type" value="Genomic_DNA"/>
</dbReference>
<evidence type="ECO:0000256" key="3">
    <source>
        <dbReference type="ARBA" id="ARBA00022525"/>
    </source>
</evidence>
<dbReference type="PANTHER" id="PTHR11610:SF150">
    <property type="entry name" value="FI01825P-RELATED"/>
    <property type="match status" value="1"/>
</dbReference>
<sequence>IIQEDENISPNFNAERDVFFLLFTRLNPFVGQRMQLNDVNSILASNYDVRRPTRFIIHGFQSDSNTPAVRSISNAYLENSDLNVIVVDWGVGANTLNYATARARVNEVGPLIATFCDFMHVNNLLDFNRTYLIGGSLGAHVAGMAGKSLTRGKFNTIHGVDPAGPLFNVNDPSTRLAVGDAEYVECIHTDSRNFGIGDAICDADFFPNGGSNQPGCLTTLCDHGRAFDLFEESLKANELWGRRCSDANQIPIGCTGEGAYMEGEPSNFKNNIRGIFTLPTNNNSPFGLGRFSIEIKVQLSEVLK</sequence>
<evidence type="ECO:0000256" key="1">
    <source>
        <dbReference type="ARBA" id="ARBA00004613"/>
    </source>
</evidence>
<feature type="domain" description="Lipase" evidence="5">
    <location>
        <begin position="11"/>
        <end position="248"/>
    </location>
</feature>
<evidence type="ECO:0000313" key="7">
    <source>
        <dbReference type="Proteomes" id="UP000183832"/>
    </source>
</evidence>
<dbReference type="GO" id="GO:0016042">
    <property type="term" value="P:lipid catabolic process"/>
    <property type="evidence" value="ECO:0007669"/>
    <property type="project" value="TreeGrafter"/>
</dbReference>
<dbReference type="InterPro" id="IPR033906">
    <property type="entry name" value="Lipase_N"/>
</dbReference>
<dbReference type="InterPro" id="IPR013818">
    <property type="entry name" value="Lipase"/>
</dbReference>
<gene>
    <name evidence="6" type="primary">similar to Lipase member H-A</name>
    <name evidence="6" type="ORF">CLUMA_CG003192</name>
</gene>
<dbReference type="GO" id="GO:0017171">
    <property type="term" value="F:serine hydrolase activity"/>
    <property type="evidence" value="ECO:0007669"/>
    <property type="project" value="TreeGrafter"/>
</dbReference>
<name>A0A1J1HN17_9DIPT</name>
<evidence type="ECO:0000313" key="6">
    <source>
        <dbReference type="EMBL" id="CRK89447.1"/>
    </source>
</evidence>
<evidence type="ECO:0000256" key="2">
    <source>
        <dbReference type="ARBA" id="ARBA00010701"/>
    </source>
</evidence>
<keyword evidence="7" id="KW-1185">Reference proteome</keyword>
<evidence type="ECO:0000259" key="5">
    <source>
        <dbReference type="Pfam" id="PF00151"/>
    </source>
</evidence>
<organism evidence="6 7">
    <name type="scientific">Clunio marinus</name>
    <dbReference type="NCBI Taxonomy" id="568069"/>
    <lineage>
        <taxon>Eukaryota</taxon>
        <taxon>Metazoa</taxon>
        <taxon>Ecdysozoa</taxon>
        <taxon>Arthropoda</taxon>
        <taxon>Hexapoda</taxon>
        <taxon>Insecta</taxon>
        <taxon>Pterygota</taxon>
        <taxon>Neoptera</taxon>
        <taxon>Endopterygota</taxon>
        <taxon>Diptera</taxon>
        <taxon>Nematocera</taxon>
        <taxon>Chironomoidea</taxon>
        <taxon>Chironomidae</taxon>
        <taxon>Clunio</taxon>
    </lineage>
</organism>
<accession>A0A1J1HN17</accession>
<proteinExistence type="inferred from homology"/>
<dbReference type="InterPro" id="IPR000734">
    <property type="entry name" value="TAG_lipase"/>
</dbReference>
<dbReference type="CDD" id="cd00707">
    <property type="entry name" value="Pancreat_lipase_like"/>
    <property type="match status" value="1"/>
</dbReference>
<evidence type="ECO:0000256" key="4">
    <source>
        <dbReference type="RuleBase" id="RU004262"/>
    </source>
</evidence>
<dbReference type="AlphaFoldDB" id="A0A1J1HN17"/>
<dbReference type="GO" id="GO:0016298">
    <property type="term" value="F:lipase activity"/>
    <property type="evidence" value="ECO:0007669"/>
    <property type="project" value="InterPro"/>
</dbReference>
<dbReference type="STRING" id="568069.A0A1J1HN17"/>
<dbReference type="SUPFAM" id="SSF53474">
    <property type="entry name" value="alpha/beta-Hydrolases"/>
    <property type="match status" value="1"/>
</dbReference>
<dbReference type="GO" id="GO:0005615">
    <property type="term" value="C:extracellular space"/>
    <property type="evidence" value="ECO:0007669"/>
    <property type="project" value="TreeGrafter"/>
</dbReference>
<dbReference type="Pfam" id="PF00151">
    <property type="entry name" value="Lipase"/>
    <property type="match status" value="1"/>
</dbReference>
<comment type="subcellular location">
    <subcellularLocation>
        <location evidence="1">Secreted</location>
    </subcellularLocation>
</comment>
<dbReference type="Proteomes" id="UP000183832">
    <property type="component" value="Unassembled WGS sequence"/>
</dbReference>